<feature type="chain" id="PRO_5040364740" description="DUF38 domain-containing protein" evidence="1">
    <location>
        <begin position="16"/>
        <end position="129"/>
    </location>
</feature>
<name>A0A9P1N5G4_9PELO</name>
<feature type="signal peptide" evidence="1">
    <location>
        <begin position="1"/>
        <end position="15"/>
    </location>
</feature>
<dbReference type="EMBL" id="CANHGI010000005">
    <property type="protein sequence ID" value="CAI5450564.1"/>
    <property type="molecule type" value="Genomic_DNA"/>
</dbReference>
<protein>
    <recommendedName>
        <fullName evidence="4">DUF38 domain-containing protein</fullName>
    </recommendedName>
</protein>
<accession>A0A9P1N5G4</accession>
<evidence type="ECO:0000256" key="1">
    <source>
        <dbReference type="SAM" id="SignalP"/>
    </source>
</evidence>
<gene>
    <name evidence="2" type="ORF">CAMP_LOCUS13201</name>
</gene>
<reference evidence="2" key="1">
    <citation type="submission" date="2022-11" db="EMBL/GenBank/DDBJ databases">
        <authorList>
            <person name="Kikuchi T."/>
        </authorList>
    </citation>
    <scope>NUCLEOTIDE SEQUENCE</scope>
    <source>
        <strain evidence="2">PS1010</strain>
    </source>
</reference>
<proteinExistence type="predicted"/>
<evidence type="ECO:0008006" key="4">
    <source>
        <dbReference type="Google" id="ProtNLM"/>
    </source>
</evidence>
<evidence type="ECO:0000313" key="2">
    <source>
        <dbReference type="EMBL" id="CAI5450564.1"/>
    </source>
</evidence>
<dbReference type="Proteomes" id="UP001152747">
    <property type="component" value="Unassembled WGS sequence"/>
</dbReference>
<evidence type="ECO:0000313" key="3">
    <source>
        <dbReference type="Proteomes" id="UP001152747"/>
    </source>
</evidence>
<comment type="caution">
    <text evidence="2">The sequence shown here is derived from an EMBL/GenBank/DDBJ whole genome shotgun (WGS) entry which is preliminary data.</text>
</comment>
<keyword evidence="1" id="KW-0732">Signal</keyword>
<sequence>MKIIFLIFLIPLIQSENSEIANRIFEKFRELAYAGNFKTAKTLLAPNFEIRWFGVGSTPDKYLKDLQHNQFRTKFLEAQLQTSENSEVVLIYDVDDGRLKYKLELRCLIDESSGDGRIHFIKTRAVKKF</sequence>
<organism evidence="2 3">
    <name type="scientific">Caenorhabditis angaria</name>
    <dbReference type="NCBI Taxonomy" id="860376"/>
    <lineage>
        <taxon>Eukaryota</taxon>
        <taxon>Metazoa</taxon>
        <taxon>Ecdysozoa</taxon>
        <taxon>Nematoda</taxon>
        <taxon>Chromadorea</taxon>
        <taxon>Rhabditida</taxon>
        <taxon>Rhabditina</taxon>
        <taxon>Rhabditomorpha</taxon>
        <taxon>Rhabditoidea</taxon>
        <taxon>Rhabditidae</taxon>
        <taxon>Peloderinae</taxon>
        <taxon>Caenorhabditis</taxon>
    </lineage>
</organism>
<keyword evidence="3" id="KW-1185">Reference proteome</keyword>
<dbReference type="AlphaFoldDB" id="A0A9P1N5G4"/>